<feature type="transmembrane region" description="Helical" evidence="1">
    <location>
        <begin position="412"/>
        <end position="429"/>
    </location>
</feature>
<dbReference type="RefSeq" id="WP_036716464.1">
    <property type="nucleotide sequence ID" value="NZ_JRKS01000003.1"/>
</dbReference>
<evidence type="ECO:0000313" key="3">
    <source>
        <dbReference type="Proteomes" id="UP000029917"/>
    </source>
</evidence>
<dbReference type="STRING" id="690417.IC63_02080"/>
<evidence type="ECO:0000313" key="2">
    <source>
        <dbReference type="EMBL" id="KGJ09264.1"/>
    </source>
</evidence>
<comment type="caution">
    <text evidence="2">The sequence shown here is derived from an EMBL/GenBank/DDBJ whole genome shotgun (WGS) entry which is preliminary data.</text>
</comment>
<organism evidence="2 3">
    <name type="scientific">Paracoccus sphaerophysae</name>
    <dbReference type="NCBI Taxonomy" id="690417"/>
    <lineage>
        <taxon>Bacteria</taxon>
        <taxon>Pseudomonadati</taxon>
        <taxon>Pseudomonadota</taxon>
        <taxon>Alphaproteobacteria</taxon>
        <taxon>Rhodobacterales</taxon>
        <taxon>Paracoccaceae</taxon>
        <taxon>Paracoccus</taxon>
    </lineage>
</organism>
<dbReference type="InterPro" id="IPR021830">
    <property type="entry name" value="DUF3422"/>
</dbReference>
<dbReference type="EMBL" id="JRKS01000003">
    <property type="protein sequence ID" value="KGJ09264.1"/>
    <property type="molecule type" value="Genomic_DNA"/>
</dbReference>
<reference evidence="2 3" key="2">
    <citation type="submission" date="2014-10" db="EMBL/GenBank/DDBJ databases">
        <title>Paracoccus sanguinis sp. nov., isolated from clinical specimens of New York State patients.</title>
        <authorList>
            <person name="Mingle L.A."/>
            <person name="Cole J.A."/>
            <person name="Lapierre P."/>
            <person name="Musser K.A."/>
        </authorList>
    </citation>
    <scope>NUCLEOTIDE SEQUENCE [LARGE SCALE GENOMIC DNA]</scope>
    <source>
        <strain evidence="2 3">HAMBI 3106</strain>
    </source>
</reference>
<keyword evidence="3" id="KW-1185">Reference proteome</keyword>
<dbReference type="OrthoDB" id="9767470at2"/>
<protein>
    <recommendedName>
        <fullName evidence="4">Egg lysin</fullName>
    </recommendedName>
</protein>
<dbReference type="Pfam" id="PF11902">
    <property type="entry name" value="DUF3422"/>
    <property type="match status" value="1"/>
</dbReference>
<gene>
    <name evidence="2" type="ORF">IC63_02080</name>
</gene>
<evidence type="ECO:0008006" key="4">
    <source>
        <dbReference type="Google" id="ProtNLM"/>
    </source>
</evidence>
<reference evidence="2 3" key="1">
    <citation type="submission" date="2014-09" db="EMBL/GenBank/DDBJ databases">
        <authorList>
            <person name="McGinnis J.M."/>
            <person name="Wolfgang W.J."/>
        </authorList>
    </citation>
    <scope>NUCLEOTIDE SEQUENCE [LARGE SCALE GENOMIC DNA]</scope>
    <source>
        <strain evidence="2 3">HAMBI 3106</strain>
    </source>
</reference>
<name>A0A099FFE4_9RHOB</name>
<evidence type="ECO:0000256" key="1">
    <source>
        <dbReference type="SAM" id="Phobius"/>
    </source>
</evidence>
<accession>A0A099FFE4</accession>
<keyword evidence="1" id="KW-0472">Membrane</keyword>
<keyword evidence="1" id="KW-1133">Transmembrane helix</keyword>
<keyword evidence="1" id="KW-0812">Transmembrane</keyword>
<proteinExistence type="predicted"/>
<sequence>MSPAHAPDAASPPALDHPLRFEMVNELHARPSPRLMAPCKVAYLAFKEPRDAANRDRARDIAHLADLARRHGASLPQPGIGHYAAQMGRHELRWEGHTEFVSYLGSTPGKAVRPFDPALAELFPADWQAAAPGRRLVAALIHVDVMPDDPDSLSARFAEWFAIDGLTAVEVLDGAAVIATDFRIDPAGWMRFAVFARPELGPGRLGRVVQRLTELETYRAMSMLGLPRARTLTATLNALDARLTALVDGLGDDDRPAETVLHDLLKVSALLETEATQHSFRFGATRAYEAIVQDRIAALRESRFQGRQTLTEFMTRRYEPAMRTVQSAEARLDAMLDRAARAGELLRTRVDVQRSAQNQALLERMDRRADLQLRLQHTVEGLSVVAISYYAVGLLGYAVYPLAAELGLDKAVLVAGLTPLVVLAVWWGMRRVRARLHDAAGDHAGHGDL</sequence>
<feature type="transmembrane region" description="Helical" evidence="1">
    <location>
        <begin position="381"/>
        <end position="400"/>
    </location>
</feature>
<dbReference type="Proteomes" id="UP000029917">
    <property type="component" value="Unassembled WGS sequence"/>
</dbReference>
<dbReference type="AlphaFoldDB" id="A0A099FFE4"/>